<proteinExistence type="predicted"/>
<dbReference type="EMBL" id="MDYQ01000751">
    <property type="protein sequence ID" value="PRP72912.1"/>
    <property type="molecule type" value="Genomic_DNA"/>
</dbReference>
<comment type="caution">
    <text evidence="4">The sequence shown here is derived from an EMBL/GenBank/DDBJ whole genome shotgun (WGS) entry which is preliminary data.</text>
</comment>
<dbReference type="Pfam" id="PF02666">
    <property type="entry name" value="PS_Dcarbxylase"/>
    <property type="match status" value="1"/>
</dbReference>
<protein>
    <submittedName>
        <fullName evidence="4">Phosphatidylserine decarboxylase proenzyme-like</fullName>
    </submittedName>
</protein>
<dbReference type="GO" id="GO:0005739">
    <property type="term" value="C:mitochondrion"/>
    <property type="evidence" value="ECO:0007669"/>
    <property type="project" value="TreeGrafter"/>
</dbReference>
<dbReference type="InterPro" id="IPR003817">
    <property type="entry name" value="PS_Dcarbxylase"/>
</dbReference>
<sequence length="188" mass="21721">HYDRHYDDVNAKKGDCLGFFHMGSTIVLIFESPEFDFMVQTGQKIQMGQPIGQLRDQARELNLKDVKGRGLPYAGWWFPRAWRLRLSYMKARGLFLIFLIASVVAAGDVLGSINVLNGVVAKRNAPHFDLEGGFMSETVMSNGMGREILRRYTEQLLQRVLRQRLSQRRSLSGILEMKMKEIMKQRRR</sequence>
<gene>
    <name evidence="4" type="ORF">PROFUN_17117</name>
</gene>
<dbReference type="GO" id="GO:0004609">
    <property type="term" value="F:phosphatidylserine decarboxylase activity"/>
    <property type="evidence" value="ECO:0007669"/>
    <property type="project" value="InterPro"/>
</dbReference>
<evidence type="ECO:0000313" key="4">
    <source>
        <dbReference type="EMBL" id="PRP72912.1"/>
    </source>
</evidence>
<reference evidence="4 5" key="1">
    <citation type="journal article" date="2018" name="Genome Biol. Evol.">
        <title>Multiple Roots of Fruiting Body Formation in Amoebozoa.</title>
        <authorList>
            <person name="Hillmann F."/>
            <person name="Forbes G."/>
            <person name="Novohradska S."/>
            <person name="Ferling I."/>
            <person name="Riege K."/>
            <person name="Groth M."/>
            <person name="Westermann M."/>
            <person name="Marz M."/>
            <person name="Spaller T."/>
            <person name="Winckler T."/>
            <person name="Schaap P."/>
            <person name="Glockner G."/>
        </authorList>
    </citation>
    <scope>NUCLEOTIDE SEQUENCE [LARGE SCALE GENOMIC DNA]</scope>
    <source>
        <strain evidence="4 5">Jena</strain>
    </source>
</reference>
<dbReference type="PANTHER" id="PTHR10067">
    <property type="entry name" value="PHOSPHATIDYLSERINE DECARBOXYLASE"/>
    <property type="match status" value="1"/>
</dbReference>
<keyword evidence="3" id="KW-0812">Transmembrane</keyword>
<dbReference type="PANTHER" id="PTHR10067:SF6">
    <property type="entry name" value="PHOSPHATIDYLSERINE DECARBOXYLASE PROENZYME, MITOCHONDRIAL"/>
    <property type="match status" value="1"/>
</dbReference>
<evidence type="ECO:0000256" key="2">
    <source>
        <dbReference type="ARBA" id="ARBA00023239"/>
    </source>
</evidence>
<accession>A0A2P6MMJ3</accession>
<dbReference type="STRING" id="1890364.A0A2P6MMJ3"/>
<evidence type="ECO:0000256" key="3">
    <source>
        <dbReference type="SAM" id="Phobius"/>
    </source>
</evidence>
<evidence type="ECO:0000313" key="5">
    <source>
        <dbReference type="Proteomes" id="UP000241769"/>
    </source>
</evidence>
<keyword evidence="5" id="KW-1185">Reference proteome</keyword>
<name>A0A2P6MMJ3_9EUKA</name>
<evidence type="ECO:0000256" key="1">
    <source>
        <dbReference type="ARBA" id="ARBA00022793"/>
    </source>
</evidence>
<feature type="transmembrane region" description="Helical" evidence="3">
    <location>
        <begin position="93"/>
        <end position="116"/>
    </location>
</feature>
<keyword evidence="1" id="KW-0210">Decarboxylase</keyword>
<dbReference type="OrthoDB" id="4330at2759"/>
<keyword evidence="2" id="KW-0456">Lyase</keyword>
<feature type="non-terminal residue" evidence="4">
    <location>
        <position position="1"/>
    </location>
</feature>
<dbReference type="GO" id="GO:0006646">
    <property type="term" value="P:phosphatidylethanolamine biosynthetic process"/>
    <property type="evidence" value="ECO:0007669"/>
    <property type="project" value="TreeGrafter"/>
</dbReference>
<dbReference type="AlphaFoldDB" id="A0A2P6MMJ3"/>
<dbReference type="Proteomes" id="UP000241769">
    <property type="component" value="Unassembled WGS sequence"/>
</dbReference>
<organism evidence="4 5">
    <name type="scientific">Planoprotostelium fungivorum</name>
    <dbReference type="NCBI Taxonomy" id="1890364"/>
    <lineage>
        <taxon>Eukaryota</taxon>
        <taxon>Amoebozoa</taxon>
        <taxon>Evosea</taxon>
        <taxon>Variosea</taxon>
        <taxon>Cavosteliida</taxon>
        <taxon>Cavosteliaceae</taxon>
        <taxon>Planoprotostelium</taxon>
    </lineage>
</organism>
<keyword evidence="3" id="KW-1133">Transmembrane helix</keyword>
<dbReference type="InParanoid" id="A0A2P6MMJ3"/>
<keyword evidence="3" id="KW-0472">Membrane</keyword>